<keyword evidence="1" id="KW-0732">Signal</keyword>
<dbReference type="EMBL" id="CP003481">
    <property type="protein sequence ID" value="AFI05753.1"/>
    <property type="molecule type" value="Genomic_DNA"/>
</dbReference>
<reference evidence="2 3" key="1">
    <citation type="journal article" date="2013" name="PLoS ONE">
        <title>Sequence Divergence and Conservation in Genomes ofHelicobacter cetorum Strains from a Dolphin and a Whale.</title>
        <authorList>
            <person name="Kersulyte D."/>
            <person name="Rossi M."/>
            <person name="Berg D.E."/>
        </authorList>
    </citation>
    <scope>NUCLEOTIDE SEQUENCE [LARGE SCALE GENOMIC DNA]</scope>
    <source>
        <strain evidence="2 3">MIT 99-5656</strain>
    </source>
</reference>
<dbReference type="PRINTS" id="PR01776">
    <property type="entry name" value="HPOMPFAMILY"/>
</dbReference>
<organism evidence="2 3">
    <name type="scientific">Helicobacter cetorum (strain ATCC BAA-540 / CCUG 52418 / MIT 99-5656)</name>
    <dbReference type="NCBI Taxonomy" id="1163745"/>
    <lineage>
        <taxon>Bacteria</taxon>
        <taxon>Pseudomonadati</taxon>
        <taxon>Campylobacterota</taxon>
        <taxon>Epsilonproteobacteria</taxon>
        <taxon>Campylobacterales</taxon>
        <taxon>Helicobacteraceae</taxon>
        <taxon>Helicobacter</taxon>
    </lineage>
</organism>
<evidence type="ECO:0000313" key="3">
    <source>
        <dbReference type="Proteomes" id="UP000005013"/>
    </source>
</evidence>
<evidence type="ECO:0000313" key="2">
    <source>
        <dbReference type="EMBL" id="AFI05753.1"/>
    </source>
</evidence>
<gene>
    <name evidence="2" type="ordered locus">HCD_03685</name>
</gene>
<dbReference type="STRING" id="1163745.HCD_03685"/>
<dbReference type="OrthoDB" id="5319509at2"/>
<dbReference type="AlphaFoldDB" id="I0ES34"/>
<feature type="chain" id="PRO_5003626626" evidence="1">
    <location>
        <begin position="24"/>
        <end position="239"/>
    </location>
</feature>
<dbReference type="Pfam" id="PF01856">
    <property type="entry name" value="HP_OMP"/>
    <property type="match status" value="1"/>
</dbReference>
<feature type="signal peptide" evidence="1">
    <location>
        <begin position="1"/>
        <end position="23"/>
    </location>
</feature>
<proteinExistence type="predicted"/>
<dbReference type="KEGG" id="hcm:HCD_03685"/>
<accession>I0ES34</accession>
<dbReference type="InterPro" id="IPR002718">
    <property type="entry name" value="OMP_Helicobacter"/>
</dbReference>
<dbReference type="HOGENOM" id="CLU_026212_2_0_7"/>
<sequence length="239" mass="26945">MKKINTLLKTSFLLFLGFQVAQAEKSAFFLGATYDLGKASLNGTMKEYRSSVSNGFDDLITKRHSTLQGFGARIGYNQLFGLKGWVGLRYYGFFDWAKADLGSVEIGQYAKNYSRSSSFNRYGYGAGIDLLVNIINFSYFNLGAFGGVAIGGEVWSAKNQQLNSVVGALQTDFEKTHFDWMFNVGVRSVMIKHIGLEVGAKIPMSETPFLKYREKDRHYDYQEKLKRGVSFYAALYILF</sequence>
<dbReference type="RefSeq" id="WP_014659262.1">
    <property type="nucleotide sequence ID" value="NC_017735.1"/>
</dbReference>
<evidence type="ECO:0000256" key="1">
    <source>
        <dbReference type="SAM" id="SignalP"/>
    </source>
</evidence>
<protein>
    <submittedName>
        <fullName evidence="2">Outer membrane protein 8</fullName>
    </submittedName>
</protein>
<name>I0ES34_HELCM</name>
<dbReference type="Proteomes" id="UP000005013">
    <property type="component" value="Chromosome"/>
</dbReference>
<keyword evidence="3" id="KW-1185">Reference proteome</keyword>
<dbReference type="PATRIC" id="fig|1163745.3.peg.782"/>